<evidence type="ECO:0000313" key="2">
    <source>
        <dbReference type="EMBL" id="AGO48037.1"/>
    </source>
</evidence>
<evidence type="ECO:0000256" key="1">
    <source>
        <dbReference type="ARBA" id="ARBA00023186"/>
    </source>
</evidence>
<evidence type="ECO:0000313" key="3">
    <source>
        <dbReference type="Proteomes" id="UP000014715"/>
    </source>
</evidence>
<accession>S0A0M3</accession>
<reference evidence="3" key="2">
    <citation type="submission" date="2013-03" db="EMBL/GenBank/DDBJ databases">
        <title>The Cellulophaga phages: a novel, diverse, and globally ubiquitous model system.</title>
        <authorList>
            <person name="Holmfeldt K."/>
            <person name="Solonenko N."/>
            <person name="Shah M."/>
            <person name="Corrier K."/>
            <person name="Riemann L."/>
            <person name="VerBerkmoes N.C."/>
            <person name="Sullivan M.B."/>
        </authorList>
    </citation>
    <scope>NUCLEOTIDE SEQUENCE [LARGE SCALE GENOMIC DNA]</scope>
</reference>
<dbReference type="GO" id="GO:0005524">
    <property type="term" value="F:ATP binding"/>
    <property type="evidence" value="ECO:0007669"/>
    <property type="project" value="InterPro"/>
</dbReference>
<organism evidence="2 3">
    <name type="scientific">Cellulophaga phage phi38:1</name>
    <dbReference type="NCBI Taxonomy" id="1327977"/>
    <lineage>
        <taxon>Viruses</taxon>
        <taxon>Duplodnaviria</taxon>
        <taxon>Heunggongvirae</taxon>
        <taxon>Uroviricota</taxon>
        <taxon>Caudoviricetes</taxon>
        <taxon>Pervagoviridae</taxon>
        <taxon>Callevirus</taxon>
        <taxon>Callevirus phi38una</taxon>
    </lineage>
</organism>
<keyword evidence="3" id="KW-1185">Reference proteome</keyword>
<proteinExistence type="predicted"/>
<reference evidence="2 3" key="1">
    <citation type="journal article" date="2013" name="Proc. Natl. Acad. Sci. U.S.A.">
        <title>Twelve previously unknown phage genera are ubiquitous in global oceans.</title>
        <authorList>
            <person name="Holmfeldt K."/>
            <person name="Solonenko N."/>
            <person name="Shah M."/>
            <person name="Corrier K."/>
            <person name="Riemann L."/>
            <person name="Verberkmoes N.C."/>
            <person name="Sullivan M.B."/>
        </authorList>
    </citation>
    <scope>NUCLEOTIDE SEQUENCE [LARGE SCALE GENOMIC DNA]</scope>
    <source>
        <strain evidence="2">Phi38:1</strain>
    </source>
</reference>
<protein>
    <submittedName>
        <fullName evidence="2">Chaperonin Cpn10</fullName>
    </submittedName>
</protein>
<dbReference type="GO" id="GO:0044183">
    <property type="term" value="F:protein folding chaperone"/>
    <property type="evidence" value="ECO:0007669"/>
    <property type="project" value="InterPro"/>
</dbReference>
<dbReference type="Pfam" id="PF00166">
    <property type="entry name" value="Cpn10"/>
    <property type="match status" value="1"/>
</dbReference>
<dbReference type="Proteomes" id="UP000014715">
    <property type="component" value="Segment"/>
</dbReference>
<keyword evidence="1" id="KW-0143">Chaperone</keyword>
<dbReference type="InterPro" id="IPR037124">
    <property type="entry name" value="Chaperonin_GroES_sf"/>
</dbReference>
<gene>
    <name evidence="2" type="ORF">Phi38:1_gp007</name>
</gene>
<dbReference type="KEGG" id="vg:16796784"/>
<dbReference type="InterPro" id="IPR011032">
    <property type="entry name" value="GroES-like_sf"/>
</dbReference>
<dbReference type="InterPro" id="IPR020818">
    <property type="entry name" value="Chaperonin_GroES"/>
</dbReference>
<sequence length="91" mass="10345">MKILGDRIMIKPYKENTVDEGSGMTFRPDDDNIPSAVVVMVSEELKSKGEFVNIPEVGDKVFYVRPREKGKCQYEDKDHYIIPIANIVAIL</sequence>
<name>S0A0M3_9CAUD</name>
<dbReference type="Gene3D" id="2.30.33.40">
    <property type="entry name" value="GroES chaperonin"/>
    <property type="match status" value="1"/>
</dbReference>
<dbReference type="GeneID" id="16796784"/>
<dbReference type="RefSeq" id="YP_008241388.1">
    <property type="nucleotide sequence ID" value="NC_021796.1"/>
</dbReference>
<dbReference type="EMBL" id="KC821614">
    <property type="protein sequence ID" value="AGO48037.1"/>
    <property type="molecule type" value="Genomic_DNA"/>
</dbReference>
<dbReference type="SUPFAM" id="SSF50129">
    <property type="entry name" value="GroES-like"/>
    <property type="match status" value="1"/>
</dbReference>